<dbReference type="InterPro" id="IPR006143">
    <property type="entry name" value="RND_pump_MFP"/>
</dbReference>
<dbReference type="Gene3D" id="2.40.50.100">
    <property type="match status" value="1"/>
</dbReference>
<keyword evidence="5" id="KW-1185">Reference proteome</keyword>
<dbReference type="InterPro" id="IPR058627">
    <property type="entry name" value="MdtA-like_C"/>
</dbReference>
<sequence>MSFTIRGQAAKPNLKRMKFTVKTPLLVLLLITLAACERESSPTTTQPRPHLVEVVEAQRIDLSVRRERTGTLRAIQEIQIFTQEEGQITELPFFEGDRVKRGEVIAKLDDRLLRAQLNRALALQKKSETDLNRIRDLVERRLTTAAELTQIETDLAIAQADVAALETRLGFLTLRSPIDGVVTERRSEPGNIADRYAHIMTLADQQTLITEVRLSELLLNHLSVGDTVELYIDALRTGSAAQTPLYGEISRIYPDIDPMTRTGTVEIALHPVPLGARAGQFVRVILQTQRSERLLIPFIALRRSTAHPYVFIIDDDNRAQTRAVQTGLEIGDQIEILEGLEPGERLVIRGFTNLRDNQQVTIVGSASNGSNR</sequence>
<dbReference type="EMBL" id="APHR01000004">
    <property type="protein sequence ID" value="EMR14229.1"/>
    <property type="molecule type" value="Genomic_DNA"/>
</dbReference>
<evidence type="ECO:0000313" key="5">
    <source>
        <dbReference type="Proteomes" id="UP000012019"/>
    </source>
</evidence>
<dbReference type="PANTHER" id="PTHR30469">
    <property type="entry name" value="MULTIDRUG RESISTANCE PROTEIN MDTA"/>
    <property type="match status" value="1"/>
</dbReference>
<dbReference type="Gene3D" id="1.10.287.470">
    <property type="entry name" value="Helix hairpin bin"/>
    <property type="match status" value="1"/>
</dbReference>
<name>M7PUV1_9GAMM</name>
<dbReference type="Gene3D" id="2.40.420.20">
    <property type="match status" value="1"/>
</dbReference>
<comment type="caution">
    <text evidence="4">The sequence shown here is derived from an EMBL/GenBank/DDBJ whole genome shotgun (WGS) entry which is preliminary data.</text>
</comment>
<dbReference type="Gene3D" id="2.40.30.170">
    <property type="match status" value="1"/>
</dbReference>
<comment type="similarity">
    <text evidence="1">Belongs to the membrane fusion protein (MFP) (TC 8.A.1) family.</text>
</comment>
<evidence type="ECO:0000259" key="3">
    <source>
        <dbReference type="Pfam" id="PF25973"/>
    </source>
</evidence>
<feature type="domain" description="Multidrug resistance protein MdtA-like C-terminal permuted SH3" evidence="2">
    <location>
        <begin position="294"/>
        <end position="350"/>
    </location>
</feature>
<dbReference type="InterPro" id="IPR058647">
    <property type="entry name" value="BSH_CzcB-like"/>
</dbReference>
<dbReference type="GO" id="GO:1990281">
    <property type="term" value="C:efflux pump complex"/>
    <property type="evidence" value="ECO:0007669"/>
    <property type="project" value="TreeGrafter"/>
</dbReference>
<dbReference type="Proteomes" id="UP000012019">
    <property type="component" value="Unassembled WGS sequence"/>
</dbReference>
<dbReference type="AlphaFoldDB" id="M7PUV1"/>
<dbReference type="STRING" id="1286106.MPL1_00837"/>
<dbReference type="NCBIfam" id="TIGR01730">
    <property type="entry name" value="RND_mfp"/>
    <property type="match status" value="1"/>
</dbReference>
<dbReference type="SUPFAM" id="SSF111369">
    <property type="entry name" value="HlyD-like secretion proteins"/>
    <property type="match status" value="1"/>
</dbReference>
<reference evidence="4 5" key="1">
    <citation type="journal article" date="2013" name="Genome Announc.">
        <title>Draft Genome Sequence of Methylophaga lonarensis MPLT, a Haloalkaliphilic (Non-Methane-Utilizing) Methylotroph.</title>
        <authorList>
            <person name="Shetty S.A."/>
            <person name="Marathe N.P."/>
            <person name="Munot H."/>
            <person name="Antony C.P."/>
            <person name="Dhotre D.P."/>
            <person name="Murrell J.C."/>
            <person name="Shouche Y.S."/>
        </authorList>
    </citation>
    <scope>NUCLEOTIDE SEQUENCE [LARGE SCALE GENOMIC DNA]</scope>
    <source>
        <strain evidence="4 5">MPL</strain>
    </source>
</reference>
<evidence type="ECO:0000256" key="1">
    <source>
        <dbReference type="ARBA" id="ARBA00009477"/>
    </source>
</evidence>
<dbReference type="PANTHER" id="PTHR30469:SF15">
    <property type="entry name" value="HLYD FAMILY OF SECRETION PROTEINS"/>
    <property type="match status" value="1"/>
</dbReference>
<dbReference type="Pfam" id="PF25967">
    <property type="entry name" value="RND-MFP_C"/>
    <property type="match status" value="1"/>
</dbReference>
<dbReference type="PATRIC" id="fig|1286106.3.peg.167"/>
<accession>M7PUV1</accession>
<feature type="domain" description="CzcB-like barrel-sandwich hybrid" evidence="3">
    <location>
        <begin position="79"/>
        <end position="204"/>
    </location>
</feature>
<dbReference type="GO" id="GO:0015562">
    <property type="term" value="F:efflux transmembrane transporter activity"/>
    <property type="evidence" value="ECO:0007669"/>
    <property type="project" value="TreeGrafter"/>
</dbReference>
<dbReference type="Pfam" id="PF25973">
    <property type="entry name" value="BSH_CzcB"/>
    <property type="match status" value="1"/>
</dbReference>
<evidence type="ECO:0000313" key="4">
    <source>
        <dbReference type="EMBL" id="EMR14229.1"/>
    </source>
</evidence>
<gene>
    <name evidence="4" type="ORF">MPL1_00837</name>
</gene>
<dbReference type="eggNOG" id="COG0845">
    <property type="taxonomic scope" value="Bacteria"/>
</dbReference>
<proteinExistence type="inferred from homology"/>
<organism evidence="4 5">
    <name type="scientific">Methylophaga lonarensis MPL</name>
    <dbReference type="NCBI Taxonomy" id="1286106"/>
    <lineage>
        <taxon>Bacteria</taxon>
        <taxon>Pseudomonadati</taxon>
        <taxon>Pseudomonadota</taxon>
        <taxon>Gammaproteobacteria</taxon>
        <taxon>Thiotrichales</taxon>
        <taxon>Piscirickettsiaceae</taxon>
        <taxon>Methylophaga</taxon>
    </lineage>
</organism>
<protein>
    <submittedName>
        <fullName evidence="4">RND family efflux transporter MFP subunit</fullName>
    </submittedName>
</protein>
<evidence type="ECO:0000259" key="2">
    <source>
        <dbReference type="Pfam" id="PF25967"/>
    </source>
</evidence>